<dbReference type="AlphaFoldDB" id="A0A6C0CYV0"/>
<accession>A0A6C0CYV0</accession>
<dbReference type="InterPro" id="IPR011011">
    <property type="entry name" value="Znf_FYVE_PHD"/>
</dbReference>
<evidence type="ECO:0000313" key="1">
    <source>
        <dbReference type="EMBL" id="QHT08964.1"/>
    </source>
</evidence>
<protein>
    <submittedName>
        <fullName evidence="1">Uncharacterized protein</fullName>
    </submittedName>
</protein>
<dbReference type="EMBL" id="MN739504">
    <property type="protein sequence ID" value="QHT08964.1"/>
    <property type="molecule type" value="Genomic_DNA"/>
</dbReference>
<dbReference type="SUPFAM" id="SSF57903">
    <property type="entry name" value="FYVE/PHD zinc finger"/>
    <property type="match status" value="1"/>
</dbReference>
<organism evidence="1">
    <name type="scientific">viral metagenome</name>
    <dbReference type="NCBI Taxonomy" id="1070528"/>
    <lineage>
        <taxon>unclassified sequences</taxon>
        <taxon>metagenomes</taxon>
        <taxon>organismal metagenomes</taxon>
    </lineage>
</organism>
<sequence length="101" mass="12012">MERKSDMQYTFMRMTDWDRCSECHANTAQNVCQNCGDIICLYDECSISFPHKNNDIFSVCSTCTESISKKLKIVETEDYPELRLLKKKIKKRLKNKIRQYE</sequence>
<reference evidence="1" key="1">
    <citation type="journal article" date="2020" name="Nature">
        <title>Giant virus diversity and host interactions through global metagenomics.</title>
        <authorList>
            <person name="Schulz F."/>
            <person name="Roux S."/>
            <person name="Paez-Espino D."/>
            <person name="Jungbluth S."/>
            <person name="Walsh D.A."/>
            <person name="Denef V.J."/>
            <person name="McMahon K.D."/>
            <person name="Konstantinidis K.T."/>
            <person name="Eloe-Fadrosh E.A."/>
            <person name="Kyrpides N.C."/>
            <person name="Woyke T."/>
        </authorList>
    </citation>
    <scope>NUCLEOTIDE SEQUENCE</scope>
    <source>
        <strain evidence="1">GVMAG-M-3300023109-53</strain>
    </source>
</reference>
<name>A0A6C0CYV0_9ZZZZ</name>
<proteinExistence type="predicted"/>